<dbReference type="AlphaFoldDB" id="A0A2K8P8X7"/>
<protein>
    <submittedName>
        <fullName evidence="1">Uncharacterized protein</fullName>
    </submittedName>
</protein>
<sequence>MPHVAPNNGLQVPVLGFGVHQLPPERTERAVTDALVAGGSRAGAASLRIPPARRMA</sequence>
<dbReference type="SUPFAM" id="SSF51430">
    <property type="entry name" value="NAD(P)-linked oxidoreductase"/>
    <property type="match status" value="1"/>
</dbReference>
<dbReference type="RefSeq" id="WP_391383074.1">
    <property type="nucleotide sequence ID" value="NZ_CP024985.1"/>
</dbReference>
<dbReference type="InterPro" id="IPR036812">
    <property type="entry name" value="NAD(P)_OxRdtase_dom_sf"/>
</dbReference>
<dbReference type="Proteomes" id="UP000231791">
    <property type="component" value="Chromosome"/>
</dbReference>
<evidence type="ECO:0000313" key="2">
    <source>
        <dbReference type="Proteomes" id="UP000231791"/>
    </source>
</evidence>
<accession>A0A2K8P8X7</accession>
<gene>
    <name evidence="1" type="ORF">SLAV_06470</name>
</gene>
<dbReference type="Gene3D" id="3.20.20.100">
    <property type="entry name" value="NADP-dependent oxidoreductase domain"/>
    <property type="match status" value="1"/>
</dbReference>
<proteinExistence type="predicted"/>
<keyword evidence="2" id="KW-1185">Reference proteome</keyword>
<name>A0A2K8P8X7_STRLA</name>
<dbReference type="GeneID" id="49382410"/>
<evidence type="ECO:0000313" key="1">
    <source>
        <dbReference type="EMBL" id="ATZ23199.1"/>
    </source>
</evidence>
<organism evidence="1 2">
    <name type="scientific">Streptomyces lavendulae subsp. lavendulae</name>
    <dbReference type="NCBI Taxonomy" id="58340"/>
    <lineage>
        <taxon>Bacteria</taxon>
        <taxon>Bacillati</taxon>
        <taxon>Actinomycetota</taxon>
        <taxon>Actinomycetes</taxon>
        <taxon>Kitasatosporales</taxon>
        <taxon>Streptomycetaceae</taxon>
        <taxon>Streptomyces</taxon>
    </lineage>
</organism>
<dbReference type="EMBL" id="CP024985">
    <property type="protein sequence ID" value="ATZ23199.1"/>
    <property type="molecule type" value="Genomic_DNA"/>
</dbReference>
<dbReference type="KEGG" id="slx:SLAV_06470"/>
<reference evidence="1 2" key="1">
    <citation type="submission" date="2017-11" db="EMBL/GenBank/DDBJ databases">
        <title>Complete genome sequence of Streptomyces lavendulae subsp. lavendulae CCM 3239 (formerly 'Streptomyces aureofaciens CCM 3239'), the producer of the angucycline-type antibiotic auricin.</title>
        <authorList>
            <person name="Busche T."/>
            <person name="Novakova R."/>
            <person name="Al'Dilaimi A."/>
            <person name="Homerova D."/>
            <person name="Feckova L."/>
            <person name="Rezuchova B."/>
            <person name="Mingyar E."/>
            <person name="Csolleiova D."/>
            <person name="Bekeova C."/>
            <person name="Winkler A."/>
            <person name="Sevcikova B."/>
            <person name="Kalinowski J."/>
            <person name="Kormanec J."/>
            <person name="Ruckert C."/>
        </authorList>
    </citation>
    <scope>NUCLEOTIDE SEQUENCE [LARGE SCALE GENOMIC DNA]</scope>
    <source>
        <strain evidence="1 2">CCM 3239</strain>
    </source>
</reference>